<proteinExistence type="predicted"/>
<dbReference type="EMBL" id="CP001778">
    <property type="protein sequence ID" value="ADD43028.1"/>
    <property type="molecule type" value="Genomic_DNA"/>
</dbReference>
<keyword evidence="3" id="KW-0804">Transcription</keyword>
<dbReference type="Pfam" id="PF00440">
    <property type="entry name" value="TetR_N"/>
    <property type="match status" value="1"/>
</dbReference>
<dbReference type="eggNOG" id="COG1309">
    <property type="taxonomic scope" value="Bacteria"/>
</dbReference>
<evidence type="ECO:0000313" key="7">
    <source>
        <dbReference type="Proteomes" id="UP000000844"/>
    </source>
</evidence>
<dbReference type="KEGG" id="sna:Snas_3363"/>
<gene>
    <name evidence="6" type="ordered locus">Snas_3363</name>
</gene>
<protein>
    <submittedName>
        <fullName evidence="6">Transcriptional regulator, TetR family</fullName>
    </submittedName>
</protein>
<dbReference type="PANTHER" id="PTHR30055">
    <property type="entry name" value="HTH-TYPE TRANSCRIPTIONAL REGULATOR RUTR"/>
    <property type="match status" value="1"/>
</dbReference>
<dbReference type="PROSITE" id="PS50977">
    <property type="entry name" value="HTH_TETR_2"/>
    <property type="match status" value="1"/>
</dbReference>
<evidence type="ECO:0000259" key="5">
    <source>
        <dbReference type="PROSITE" id="PS50977"/>
    </source>
</evidence>
<dbReference type="RefSeq" id="WP_013018599.1">
    <property type="nucleotide sequence ID" value="NC_013947.1"/>
</dbReference>
<dbReference type="PANTHER" id="PTHR30055:SF148">
    <property type="entry name" value="TETR-FAMILY TRANSCRIPTIONAL REGULATOR"/>
    <property type="match status" value="1"/>
</dbReference>
<dbReference type="Pfam" id="PF16859">
    <property type="entry name" value="TetR_C_11"/>
    <property type="match status" value="1"/>
</dbReference>
<dbReference type="HOGENOM" id="CLU_069356_25_6_11"/>
<dbReference type="Proteomes" id="UP000000844">
    <property type="component" value="Chromosome"/>
</dbReference>
<name>D3PUL5_STANL</name>
<evidence type="ECO:0000256" key="3">
    <source>
        <dbReference type="ARBA" id="ARBA00023163"/>
    </source>
</evidence>
<dbReference type="InterPro" id="IPR036271">
    <property type="entry name" value="Tet_transcr_reg_TetR-rel_C_sf"/>
</dbReference>
<dbReference type="InterPro" id="IPR050109">
    <property type="entry name" value="HTH-type_TetR-like_transc_reg"/>
</dbReference>
<dbReference type="PRINTS" id="PR00455">
    <property type="entry name" value="HTHTETR"/>
</dbReference>
<keyword evidence="7" id="KW-1185">Reference proteome</keyword>
<dbReference type="InterPro" id="IPR011075">
    <property type="entry name" value="TetR_C"/>
</dbReference>
<evidence type="ECO:0000256" key="2">
    <source>
        <dbReference type="ARBA" id="ARBA00023125"/>
    </source>
</evidence>
<feature type="domain" description="HTH tetR-type" evidence="5">
    <location>
        <begin position="21"/>
        <end position="81"/>
    </location>
</feature>
<accession>D3PUL5</accession>
<feature type="DNA-binding region" description="H-T-H motif" evidence="4">
    <location>
        <begin position="44"/>
        <end position="63"/>
    </location>
</feature>
<dbReference type="SUPFAM" id="SSF48498">
    <property type="entry name" value="Tetracyclin repressor-like, C-terminal domain"/>
    <property type="match status" value="1"/>
</dbReference>
<dbReference type="InterPro" id="IPR001647">
    <property type="entry name" value="HTH_TetR"/>
</dbReference>
<evidence type="ECO:0000313" key="6">
    <source>
        <dbReference type="EMBL" id="ADD43028.1"/>
    </source>
</evidence>
<dbReference type="AlphaFoldDB" id="D3PUL5"/>
<keyword evidence="1" id="KW-0805">Transcription regulation</keyword>
<dbReference type="InterPro" id="IPR009057">
    <property type="entry name" value="Homeodomain-like_sf"/>
</dbReference>
<sequence>MSGGEKDGPTVVSRTGPKRSDSARLAVLHAADDLLAEKGFSGVTIEGIATRAGVAKQTVYRWWKSKVDILIDTLVDDADTNLAWPPEDEDPPVVRLRHHLGRVNAFLTQPAGQVLRALLGHAQLDPAAAAHFAQRFGDPQRERDQAGMATILDLPRTHPKVAFAVSVALGPLYHRLLTGQAPLDESELDELTTMVLGMY</sequence>
<reference evidence="6 7" key="1">
    <citation type="journal article" date="2009" name="Stand. Genomic Sci.">
        <title>Complete genome sequence of Stackebrandtia nassauensis type strain (LLR-40K-21).</title>
        <authorList>
            <person name="Munk C."/>
            <person name="Lapidus A."/>
            <person name="Copeland A."/>
            <person name="Jando M."/>
            <person name="Mayilraj S."/>
            <person name="Glavina Del Rio T."/>
            <person name="Nolan M."/>
            <person name="Chen F."/>
            <person name="Lucas S."/>
            <person name="Tice H."/>
            <person name="Cheng J.F."/>
            <person name="Han C."/>
            <person name="Detter J.C."/>
            <person name="Bruce D."/>
            <person name="Goodwin L."/>
            <person name="Chain P."/>
            <person name="Pitluck S."/>
            <person name="Goker M."/>
            <person name="Ovchinikova G."/>
            <person name="Pati A."/>
            <person name="Ivanova N."/>
            <person name="Mavromatis K."/>
            <person name="Chen A."/>
            <person name="Palaniappan K."/>
            <person name="Land M."/>
            <person name="Hauser L."/>
            <person name="Chang Y.J."/>
            <person name="Jeffries C.D."/>
            <person name="Bristow J."/>
            <person name="Eisen J.A."/>
            <person name="Markowitz V."/>
            <person name="Hugenholtz P."/>
            <person name="Kyrpides N.C."/>
            <person name="Klenk H.P."/>
        </authorList>
    </citation>
    <scope>NUCLEOTIDE SEQUENCE [LARGE SCALE GENOMIC DNA]</scope>
    <source>
        <strain evidence="7">DSM 44728 / CIP 108903 / NRRL B-16338 / NBRC 102104 / LLR-40K-21</strain>
    </source>
</reference>
<dbReference type="GO" id="GO:0000976">
    <property type="term" value="F:transcription cis-regulatory region binding"/>
    <property type="evidence" value="ECO:0007669"/>
    <property type="project" value="TreeGrafter"/>
</dbReference>
<keyword evidence="2 4" id="KW-0238">DNA-binding</keyword>
<evidence type="ECO:0000256" key="4">
    <source>
        <dbReference type="PROSITE-ProRule" id="PRU00335"/>
    </source>
</evidence>
<evidence type="ECO:0000256" key="1">
    <source>
        <dbReference type="ARBA" id="ARBA00023015"/>
    </source>
</evidence>
<dbReference type="GO" id="GO:0003700">
    <property type="term" value="F:DNA-binding transcription factor activity"/>
    <property type="evidence" value="ECO:0007669"/>
    <property type="project" value="TreeGrafter"/>
</dbReference>
<dbReference type="Gene3D" id="1.10.357.10">
    <property type="entry name" value="Tetracycline Repressor, domain 2"/>
    <property type="match status" value="1"/>
</dbReference>
<dbReference type="SUPFAM" id="SSF46689">
    <property type="entry name" value="Homeodomain-like"/>
    <property type="match status" value="1"/>
</dbReference>
<organism evidence="6 7">
    <name type="scientific">Stackebrandtia nassauensis (strain DSM 44728 / CIP 108903 / NRRL B-16338 / NBRC 102104 / LLR-40K-21)</name>
    <dbReference type="NCBI Taxonomy" id="446470"/>
    <lineage>
        <taxon>Bacteria</taxon>
        <taxon>Bacillati</taxon>
        <taxon>Actinomycetota</taxon>
        <taxon>Actinomycetes</taxon>
        <taxon>Glycomycetales</taxon>
        <taxon>Glycomycetaceae</taxon>
        <taxon>Stackebrandtia</taxon>
    </lineage>
</organism>
<dbReference type="STRING" id="446470.Snas_3363"/>